<keyword evidence="2" id="KW-1185">Reference proteome</keyword>
<accession>A0AAV6LG03</accession>
<sequence length="58" mass="6801">MVRKLRRVVASTGFVQICRERSSSKISFERCVLCASRRRSQWCKRRRVLLAKEVACTV</sequence>
<dbReference type="EMBL" id="JACTNZ010000001">
    <property type="protein sequence ID" value="KAG5563916.1"/>
    <property type="molecule type" value="Genomic_DNA"/>
</dbReference>
<evidence type="ECO:0000313" key="2">
    <source>
        <dbReference type="Proteomes" id="UP000823749"/>
    </source>
</evidence>
<dbReference type="Proteomes" id="UP000823749">
    <property type="component" value="Chromosome 1"/>
</dbReference>
<evidence type="ECO:0000313" key="1">
    <source>
        <dbReference type="EMBL" id="KAG5563916.1"/>
    </source>
</evidence>
<proteinExistence type="predicted"/>
<dbReference type="AlphaFoldDB" id="A0AAV6LG03"/>
<comment type="caution">
    <text evidence="1">The sequence shown here is derived from an EMBL/GenBank/DDBJ whole genome shotgun (WGS) entry which is preliminary data.</text>
</comment>
<name>A0AAV6LG03_9ERIC</name>
<protein>
    <submittedName>
        <fullName evidence="1">Uncharacterized protein</fullName>
    </submittedName>
</protein>
<reference evidence="1" key="1">
    <citation type="submission" date="2020-08" db="EMBL/GenBank/DDBJ databases">
        <title>Plant Genome Project.</title>
        <authorList>
            <person name="Zhang R.-G."/>
        </authorList>
    </citation>
    <scope>NUCLEOTIDE SEQUENCE</scope>
    <source>
        <strain evidence="1">WSP0</strain>
        <tissue evidence="1">Leaf</tissue>
    </source>
</reference>
<gene>
    <name evidence="1" type="ORF">RHGRI_000185</name>
</gene>
<organism evidence="1 2">
    <name type="scientific">Rhododendron griersonianum</name>
    <dbReference type="NCBI Taxonomy" id="479676"/>
    <lineage>
        <taxon>Eukaryota</taxon>
        <taxon>Viridiplantae</taxon>
        <taxon>Streptophyta</taxon>
        <taxon>Embryophyta</taxon>
        <taxon>Tracheophyta</taxon>
        <taxon>Spermatophyta</taxon>
        <taxon>Magnoliopsida</taxon>
        <taxon>eudicotyledons</taxon>
        <taxon>Gunneridae</taxon>
        <taxon>Pentapetalae</taxon>
        <taxon>asterids</taxon>
        <taxon>Ericales</taxon>
        <taxon>Ericaceae</taxon>
        <taxon>Ericoideae</taxon>
        <taxon>Rhodoreae</taxon>
        <taxon>Rhododendron</taxon>
    </lineage>
</organism>